<feature type="domain" description="Kinesin-like" evidence="2">
    <location>
        <begin position="86"/>
        <end position="177"/>
    </location>
</feature>
<comment type="caution">
    <text evidence="3">The sequence shown here is derived from an EMBL/GenBank/DDBJ whole genome shotgun (WGS) entry which is preliminary data.</text>
</comment>
<accession>A0A814C6Z4</accession>
<dbReference type="Proteomes" id="UP000663829">
    <property type="component" value="Unassembled WGS sequence"/>
</dbReference>
<gene>
    <name evidence="3" type="ORF">GPM918_LOCUS10529</name>
    <name evidence="4" type="ORF">SRO942_LOCUS10530</name>
</gene>
<sequence>MTTNSTYSGGRAEKTGTTLDSNHTNSTDENEIYHILLSFANAIKTAARPSQTQVQPHSKSSNLLVKFRAHLDIKEHDGKGNFEFVQRSDKAVFKLRKDMSKKISVTLHQIRGVPLNIKQCFGMFLAQGRNTRKNKLQLLDMEMMEKSDDGKYTIQSNWDPLGHYPKELAHLNEETAKSE</sequence>
<evidence type="ECO:0000313" key="5">
    <source>
        <dbReference type="Proteomes" id="UP000663829"/>
    </source>
</evidence>
<dbReference type="EMBL" id="CAJOBC010002082">
    <property type="protein sequence ID" value="CAF3714555.1"/>
    <property type="molecule type" value="Genomic_DNA"/>
</dbReference>
<keyword evidence="5" id="KW-1185">Reference proteome</keyword>
<evidence type="ECO:0000313" key="3">
    <source>
        <dbReference type="EMBL" id="CAF0937612.1"/>
    </source>
</evidence>
<evidence type="ECO:0000313" key="4">
    <source>
        <dbReference type="EMBL" id="CAF3714555.1"/>
    </source>
</evidence>
<dbReference type="InterPro" id="IPR022164">
    <property type="entry name" value="Kinesin-like"/>
</dbReference>
<name>A0A814C6Z4_9BILA</name>
<reference evidence="3" key="1">
    <citation type="submission" date="2021-02" db="EMBL/GenBank/DDBJ databases">
        <authorList>
            <person name="Nowell W R."/>
        </authorList>
    </citation>
    <scope>NUCLEOTIDE SEQUENCE</scope>
</reference>
<evidence type="ECO:0000259" key="2">
    <source>
        <dbReference type="Pfam" id="PF12473"/>
    </source>
</evidence>
<dbReference type="Proteomes" id="UP000681722">
    <property type="component" value="Unassembled WGS sequence"/>
</dbReference>
<dbReference type="Pfam" id="PF12473">
    <property type="entry name" value="DUF3694"/>
    <property type="match status" value="1"/>
</dbReference>
<feature type="region of interest" description="Disordered" evidence="1">
    <location>
        <begin position="1"/>
        <end position="25"/>
    </location>
</feature>
<dbReference type="EMBL" id="CAJNOQ010002082">
    <property type="protein sequence ID" value="CAF0937612.1"/>
    <property type="molecule type" value="Genomic_DNA"/>
</dbReference>
<evidence type="ECO:0000256" key="1">
    <source>
        <dbReference type="SAM" id="MobiDB-lite"/>
    </source>
</evidence>
<dbReference type="AlphaFoldDB" id="A0A814C6Z4"/>
<feature type="compositionally biased region" description="Polar residues" evidence="1">
    <location>
        <begin position="15"/>
        <end position="25"/>
    </location>
</feature>
<dbReference type="OrthoDB" id="295078at2759"/>
<protein>
    <recommendedName>
        <fullName evidence="2">Kinesin-like domain-containing protein</fullName>
    </recommendedName>
</protein>
<proteinExistence type="predicted"/>
<organism evidence="3 5">
    <name type="scientific">Didymodactylos carnosus</name>
    <dbReference type="NCBI Taxonomy" id="1234261"/>
    <lineage>
        <taxon>Eukaryota</taxon>
        <taxon>Metazoa</taxon>
        <taxon>Spiralia</taxon>
        <taxon>Gnathifera</taxon>
        <taxon>Rotifera</taxon>
        <taxon>Eurotatoria</taxon>
        <taxon>Bdelloidea</taxon>
        <taxon>Philodinida</taxon>
        <taxon>Philodinidae</taxon>
        <taxon>Didymodactylos</taxon>
    </lineage>
</organism>